<dbReference type="EMBL" id="QORE01004206">
    <property type="protein sequence ID" value="RCI63449.1"/>
    <property type="molecule type" value="Genomic_DNA"/>
</dbReference>
<dbReference type="InterPro" id="IPR052524">
    <property type="entry name" value="MFS_Cyanate_Porter"/>
</dbReference>
<proteinExistence type="predicted"/>
<feature type="non-terminal residue" evidence="2">
    <location>
        <position position="1"/>
    </location>
</feature>
<evidence type="ECO:0000256" key="1">
    <source>
        <dbReference type="SAM" id="Phobius"/>
    </source>
</evidence>
<accession>A0A367LTI9</accession>
<comment type="caution">
    <text evidence="2">The sequence shown here is derived from an EMBL/GenBank/DDBJ whole genome shotgun (WGS) entry which is preliminary data.</text>
</comment>
<protein>
    <submittedName>
        <fullName evidence="2">Cyanate transporter</fullName>
    </submittedName>
</protein>
<keyword evidence="1" id="KW-1133">Transmembrane helix</keyword>
<keyword evidence="1" id="KW-0472">Membrane</keyword>
<feature type="transmembrane region" description="Helical" evidence="1">
    <location>
        <begin position="44"/>
        <end position="67"/>
    </location>
</feature>
<feature type="non-terminal residue" evidence="2">
    <location>
        <position position="77"/>
    </location>
</feature>
<reference evidence="2 3" key="1">
    <citation type="submission" date="2018-07" db="EMBL/GenBank/DDBJ databases">
        <title>Mechanisms of high-level aminoglycoside resistance among Gram-negative pathogens in Brazil.</title>
        <authorList>
            <person name="Ballaben A.S."/>
            <person name="Darini A.L.C."/>
            <person name="Doi Y."/>
        </authorList>
    </citation>
    <scope>NUCLEOTIDE SEQUENCE [LARGE SCALE GENOMIC DNA]</scope>
    <source>
        <strain evidence="2 3">B2-305</strain>
    </source>
</reference>
<gene>
    <name evidence="2" type="ORF">DT376_45480</name>
</gene>
<feature type="transmembrane region" description="Helical" evidence="1">
    <location>
        <begin position="12"/>
        <end position="32"/>
    </location>
</feature>
<dbReference type="AlphaFoldDB" id="A0A367LTI9"/>
<dbReference type="Proteomes" id="UP000253594">
    <property type="component" value="Unassembled WGS sequence"/>
</dbReference>
<dbReference type="PANTHER" id="PTHR23523">
    <property type="match status" value="1"/>
</dbReference>
<sequence length="77" mass="7657">GGIVLRSLFPVFGLFAGSVLAGASIGIIGVLLPGIVKRDFPRQAGVMTGVYTMALCLGAALAAGATAPRGPLFGLWG</sequence>
<evidence type="ECO:0000313" key="3">
    <source>
        <dbReference type="Proteomes" id="UP000253594"/>
    </source>
</evidence>
<evidence type="ECO:0000313" key="2">
    <source>
        <dbReference type="EMBL" id="RCI63449.1"/>
    </source>
</evidence>
<keyword evidence="1" id="KW-0812">Transmembrane</keyword>
<name>A0A367LTI9_PSEAI</name>
<dbReference type="PANTHER" id="PTHR23523:SF2">
    <property type="entry name" value="2-NITROIMIDAZOLE TRANSPORTER"/>
    <property type="match status" value="1"/>
</dbReference>
<organism evidence="2 3">
    <name type="scientific">Pseudomonas aeruginosa</name>
    <dbReference type="NCBI Taxonomy" id="287"/>
    <lineage>
        <taxon>Bacteria</taxon>
        <taxon>Pseudomonadati</taxon>
        <taxon>Pseudomonadota</taxon>
        <taxon>Gammaproteobacteria</taxon>
        <taxon>Pseudomonadales</taxon>
        <taxon>Pseudomonadaceae</taxon>
        <taxon>Pseudomonas</taxon>
    </lineage>
</organism>